<dbReference type="GO" id="GO:0003677">
    <property type="term" value="F:DNA binding"/>
    <property type="evidence" value="ECO:0007669"/>
    <property type="project" value="UniProtKB-KW"/>
</dbReference>
<dbReference type="InterPro" id="IPR050807">
    <property type="entry name" value="TransReg_Diox_bact_type"/>
</dbReference>
<dbReference type="GO" id="GO:0005829">
    <property type="term" value="C:cytosol"/>
    <property type="evidence" value="ECO:0007669"/>
    <property type="project" value="TreeGrafter"/>
</dbReference>
<sequence length="130" mass="14435">MDPKELGRQVLAKRKEKGWSQEQLGDMAEISRNYVSQIERGEAESISIKIINKLAIALGVSPSDLGESSTPSTVMIPPPLRELALQDNLSYEVIDKLVNIPRRGKEPKSVAEWRALYDAISQFINGDQTA</sequence>
<dbReference type="PANTHER" id="PTHR46797:SF1">
    <property type="entry name" value="METHYLPHOSPHONATE SYNTHASE"/>
    <property type="match status" value="1"/>
</dbReference>
<dbReference type="PANTHER" id="PTHR46797">
    <property type="entry name" value="HTH-TYPE TRANSCRIPTIONAL REGULATOR"/>
    <property type="match status" value="1"/>
</dbReference>
<dbReference type="Proteomes" id="UP000055060">
    <property type="component" value="Unassembled WGS sequence"/>
</dbReference>
<evidence type="ECO:0000256" key="1">
    <source>
        <dbReference type="ARBA" id="ARBA00023125"/>
    </source>
</evidence>
<feature type="domain" description="HTH cro/C1-type" evidence="2">
    <location>
        <begin position="10"/>
        <end position="65"/>
    </location>
</feature>
<dbReference type="CDD" id="cd00093">
    <property type="entry name" value="HTH_XRE"/>
    <property type="match status" value="1"/>
</dbReference>
<accession>A0A0S7BHI1</accession>
<dbReference type="Pfam" id="PF01381">
    <property type="entry name" value="HTH_3"/>
    <property type="match status" value="1"/>
</dbReference>
<keyword evidence="1" id="KW-0238">DNA-binding</keyword>
<name>A0A0S7BHI1_9CHLR</name>
<dbReference type="AlphaFoldDB" id="A0A0S7BHI1"/>
<organism evidence="3">
    <name type="scientific">Longilinea arvoryzae</name>
    <dbReference type="NCBI Taxonomy" id="360412"/>
    <lineage>
        <taxon>Bacteria</taxon>
        <taxon>Bacillati</taxon>
        <taxon>Chloroflexota</taxon>
        <taxon>Anaerolineae</taxon>
        <taxon>Anaerolineales</taxon>
        <taxon>Anaerolineaceae</taxon>
        <taxon>Longilinea</taxon>
    </lineage>
</organism>
<evidence type="ECO:0000313" key="4">
    <source>
        <dbReference type="Proteomes" id="UP000055060"/>
    </source>
</evidence>
<gene>
    <name evidence="3" type="ORF">LARV_01309</name>
</gene>
<dbReference type="PROSITE" id="PS50943">
    <property type="entry name" value="HTH_CROC1"/>
    <property type="match status" value="1"/>
</dbReference>
<dbReference type="SUPFAM" id="SSF47413">
    <property type="entry name" value="lambda repressor-like DNA-binding domains"/>
    <property type="match status" value="1"/>
</dbReference>
<dbReference type="EMBL" id="DF967972">
    <property type="protein sequence ID" value="GAP13554.1"/>
    <property type="molecule type" value="Genomic_DNA"/>
</dbReference>
<dbReference type="InterPro" id="IPR010982">
    <property type="entry name" value="Lambda_DNA-bd_dom_sf"/>
</dbReference>
<dbReference type="SMART" id="SM00530">
    <property type="entry name" value="HTH_XRE"/>
    <property type="match status" value="1"/>
</dbReference>
<dbReference type="GO" id="GO:0003700">
    <property type="term" value="F:DNA-binding transcription factor activity"/>
    <property type="evidence" value="ECO:0007669"/>
    <property type="project" value="TreeGrafter"/>
</dbReference>
<dbReference type="Gene3D" id="1.10.260.40">
    <property type="entry name" value="lambda repressor-like DNA-binding domains"/>
    <property type="match status" value="1"/>
</dbReference>
<evidence type="ECO:0000313" key="3">
    <source>
        <dbReference type="EMBL" id="GAP13554.1"/>
    </source>
</evidence>
<dbReference type="STRING" id="360412.LARV_01309"/>
<dbReference type="OrthoDB" id="141540at2"/>
<protein>
    <submittedName>
        <fullName evidence="3">Predicted transcriptional regulator</fullName>
    </submittedName>
</protein>
<dbReference type="RefSeq" id="WP_075072886.1">
    <property type="nucleotide sequence ID" value="NZ_DF967972.1"/>
</dbReference>
<reference evidence="3" key="1">
    <citation type="submission" date="2015-07" db="EMBL/GenBank/DDBJ databases">
        <title>Draft Genome Sequences of Anaerolinea thermolimosa IMO-1, Bellilinea caldifistulae GOMI-1, Leptolinea tardivitalis YMTK-2, Levilinea saccharolytica KIBI-1,Longilinea arvoryzae KOME-1, Previously Described as Members of the Anaerolineaceae (Chloroflexi).</title>
        <authorList>
            <person name="Sekiguchi Y."/>
            <person name="Ohashi A."/>
            <person name="Matsuura N."/>
            <person name="Tourlousse M.D."/>
        </authorList>
    </citation>
    <scope>NUCLEOTIDE SEQUENCE [LARGE SCALE GENOMIC DNA]</scope>
    <source>
        <strain evidence="3">KOME-1</strain>
    </source>
</reference>
<proteinExistence type="predicted"/>
<evidence type="ECO:0000259" key="2">
    <source>
        <dbReference type="PROSITE" id="PS50943"/>
    </source>
</evidence>
<dbReference type="InterPro" id="IPR001387">
    <property type="entry name" value="Cro/C1-type_HTH"/>
</dbReference>
<keyword evidence="4" id="KW-1185">Reference proteome</keyword>